<reference evidence="12 13" key="1">
    <citation type="submission" date="2017-01" db="EMBL/GenBank/DDBJ databases">
        <title>A new Hymenobacter.</title>
        <authorList>
            <person name="Liang Y."/>
            <person name="Feng F."/>
        </authorList>
    </citation>
    <scope>NUCLEOTIDE SEQUENCE [LARGE SCALE GENOMIC DNA]</scope>
    <source>
        <strain evidence="12">MIMBbqt21</strain>
    </source>
</reference>
<dbReference type="InterPro" id="IPR004705">
    <property type="entry name" value="Cation/H_exchanger_CPA1_bac"/>
</dbReference>
<feature type="transmembrane region" description="Helical" evidence="10">
    <location>
        <begin position="347"/>
        <end position="371"/>
    </location>
</feature>
<evidence type="ECO:0000313" key="12">
    <source>
        <dbReference type="EMBL" id="OUJ71932.1"/>
    </source>
</evidence>
<keyword evidence="7 10" id="KW-0406">Ion transport</keyword>
<keyword evidence="5 10" id="KW-1133">Transmembrane helix</keyword>
<feature type="transmembrane region" description="Helical" evidence="10">
    <location>
        <begin position="271"/>
        <end position="289"/>
    </location>
</feature>
<feature type="domain" description="Cation/H+ exchanger transmembrane" evidence="11">
    <location>
        <begin position="10"/>
        <end position="407"/>
    </location>
</feature>
<dbReference type="InterPro" id="IPR006153">
    <property type="entry name" value="Cation/H_exchanger_TM"/>
</dbReference>
<proteinExistence type="inferred from homology"/>
<keyword evidence="3 10" id="KW-1003">Cell membrane</keyword>
<dbReference type="EMBL" id="MTSE01000013">
    <property type="protein sequence ID" value="OUJ71932.1"/>
    <property type="molecule type" value="Genomic_DNA"/>
</dbReference>
<dbReference type="GO" id="GO:0015386">
    <property type="term" value="F:potassium:proton antiporter activity"/>
    <property type="evidence" value="ECO:0007669"/>
    <property type="project" value="TreeGrafter"/>
</dbReference>
<dbReference type="GO" id="GO:0015385">
    <property type="term" value="F:sodium:proton antiporter activity"/>
    <property type="evidence" value="ECO:0007669"/>
    <property type="project" value="InterPro"/>
</dbReference>
<evidence type="ECO:0000256" key="8">
    <source>
        <dbReference type="ARBA" id="ARBA00023136"/>
    </source>
</evidence>
<evidence type="ECO:0000256" key="5">
    <source>
        <dbReference type="ARBA" id="ARBA00022989"/>
    </source>
</evidence>
<protein>
    <submittedName>
        <fullName evidence="12">Na+/H+ antiporter</fullName>
    </submittedName>
</protein>
<dbReference type="PANTHER" id="PTHR10110">
    <property type="entry name" value="SODIUM/HYDROGEN EXCHANGER"/>
    <property type="match status" value="1"/>
</dbReference>
<evidence type="ECO:0000256" key="7">
    <source>
        <dbReference type="ARBA" id="ARBA00023065"/>
    </source>
</evidence>
<comment type="similarity">
    <text evidence="10">Belongs to the monovalent cation:proton antiporter 1 (CPA1) transporter (TC 2.A.36) family.</text>
</comment>
<dbReference type="Proteomes" id="UP000194873">
    <property type="component" value="Unassembled WGS sequence"/>
</dbReference>
<dbReference type="OrthoDB" id="9809206at2"/>
<feature type="transmembrane region" description="Helical" evidence="10">
    <location>
        <begin position="6"/>
        <end position="21"/>
    </location>
</feature>
<evidence type="ECO:0000313" key="13">
    <source>
        <dbReference type="Proteomes" id="UP000194873"/>
    </source>
</evidence>
<evidence type="ECO:0000256" key="3">
    <source>
        <dbReference type="ARBA" id="ARBA00022475"/>
    </source>
</evidence>
<feature type="transmembrane region" description="Helical" evidence="10">
    <location>
        <begin position="178"/>
        <end position="199"/>
    </location>
</feature>
<evidence type="ECO:0000256" key="1">
    <source>
        <dbReference type="ARBA" id="ARBA00004651"/>
    </source>
</evidence>
<keyword evidence="2 10" id="KW-0813">Transport</keyword>
<dbReference type="NCBIfam" id="TIGR00831">
    <property type="entry name" value="a_cpa1"/>
    <property type="match status" value="1"/>
</dbReference>
<feature type="transmembrane region" description="Helical" evidence="10">
    <location>
        <begin position="383"/>
        <end position="406"/>
    </location>
</feature>
<dbReference type="GO" id="GO:0051453">
    <property type="term" value="P:regulation of intracellular pH"/>
    <property type="evidence" value="ECO:0007669"/>
    <property type="project" value="TreeGrafter"/>
</dbReference>
<keyword evidence="9 10" id="KW-0739">Sodium transport</keyword>
<sequence>MKNLEIVIMLMAVLAGLSAVAQRFKLPYPVLLVLAGLLIGITPALPNISLNPDIVFFVFLPPLLYEASFNMSWHDFKAYRQQISMLAIGLVFFTTTAVACLAHYFIPGFSWPLSFVLGAIVSPPDAVAATSVTRGLNLPKKITSILEGESLVNDASALIAYRYAVAAVVSGTFSLWDAGWHFLLVAGGGIGIGLLLGYAVSRLQERISDPTISTTITLLVPFVAYSAAEHVDTSGVLAVVFTGLVVSWRSYEIYDTNTRVQKNSFWDVFSFLLNGFVFILIGLQLPFIIRGFNELTLPVVIGYGLLISFVAIVIRIVWVYPTSYLLLLFNKLLGRKKKKATLNLKSLFITSWAGMRGVVSLATALALPLTLRNGQPFPHRNEILMITFIVILITLALQSLTLPWLIRRLDVQESEEKTVTEEQKVRLQMAEGSMAFLEAELAQGEDEQALEELKARFQRQISRLNGVLAADNDEEEDTNDQALFQQFLHKRLEVVEHQRAMLVQLHKEGKYSEATIRKMEAELDALDISLQAQLSTT</sequence>
<evidence type="ECO:0000256" key="9">
    <source>
        <dbReference type="ARBA" id="ARBA00023201"/>
    </source>
</evidence>
<dbReference type="GO" id="GO:0005886">
    <property type="term" value="C:plasma membrane"/>
    <property type="evidence" value="ECO:0007669"/>
    <property type="project" value="UniProtKB-SubCell"/>
</dbReference>
<keyword evidence="10" id="KW-0050">Antiport</keyword>
<comment type="caution">
    <text evidence="10">Lacks conserved residue(s) required for the propagation of feature annotation.</text>
</comment>
<comment type="function">
    <text evidence="10">Na(+)/H(+) antiporter that extrudes sodium in exchange for external protons.</text>
</comment>
<dbReference type="PANTHER" id="PTHR10110:SF86">
    <property type="entry name" value="SODIUM_HYDROGEN EXCHANGER 7"/>
    <property type="match status" value="1"/>
</dbReference>
<dbReference type="Pfam" id="PF00999">
    <property type="entry name" value="Na_H_Exchanger"/>
    <property type="match status" value="1"/>
</dbReference>
<evidence type="ECO:0000256" key="2">
    <source>
        <dbReference type="ARBA" id="ARBA00022448"/>
    </source>
</evidence>
<evidence type="ECO:0000256" key="6">
    <source>
        <dbReference type="ARBA" id="ARBA00023053"/>
    </source>
</evidence>
<evidence type="ECO:0000256" key="4">
    <source>
        <dbReference type="ARBA" id="ARBA00022692"/>
    </source>
</evidence>
<evidence type="ECO:0000256" key="10">
    <source>
        <dbReference type="RuleBase" id="RU366002"/>
    </source>
</evidence>
<feature type="transmembrane region" description="Helical" evidence="10">
    <location>
        <begin position="54"/>
        <end position="73"/>
    </location>
</feature>
<dbReference type="Gene3D" id="6.10.140.1330">
    <property type="match status" value="1"/>
</dbReference>
<accession>A0A243W9L7</accession>
<dbReference type="GO" id="GO:0098719">
    <property type="term" value="P:sodium ion import across plasma membrane"/>
    <property type="evidence" value="ECO:0007669"/>
    <property type="project" value="TreeGrafter"/>
</dbReference>
<name>A0A243W9L7_9BACT</name>
<keyword evidence="4 10" id="KW-0812">Transmembrane</keyword>
<feature type="transmembrane region" description="Helical" evidence="10">
    <location>
        <begin position="301"/>
        <end position="327"/>
    </location>
</feature>
<gene>
    <name evidence="12" type="ORF">BXP70_20115</name>
</gene>
<feature type="transmembrane region" description="Helical" evidence="10">
    <location>
        <begin position="85"/>
        <end position="106"/>
    </location>
</feature>
<keyword evidence="8 10" id="KW-0472">Membrane</keyword>
<evidence type="ECO:0000259" key="11">
    <source>
        <dbReference type="Pfam" id="PF00999"/>
    </source>
</evidence>
<dbReference type="InterPro" id="IPR018422">
    <property type="entry name" value="Cation/H_exchanger_CPA1"/>
</dbReference>
<comment type="caution">
    <text evidence="12">The sequence shown here is derived from an EMBL/GenBank/DDBJ whole genome shotgun (WGS) entry which is preliminary data.</text>
</comment>
<dbReference type="AlphaFoldDB" id="A0A243W9L7"/>
<comment type="subcellular location">
    <subcellularLocation>
        <location evidence="1 10">Cell membrane</location>
        <topology evidence="1 10">Multi-pass membrane protein</topology>
    </subcellularLocation>
</comment>
<keyword evidence="6 10" id="KW-0915">Sodium</keyword>
<keyword evidence="13" id="KW-1185">Reference proteome</keyword>
<organism evidence="12 13">
    <name type="scientific">Hymenobacter crusticola</name>
    <dbReference type="NCBI Taxonomy" id="1770526"/>
    <lineage>
        <taxon>Bacteria</taxon>
        <taxon>Pseudomonadati</taxon>
        <taxon>Bacteroidota</taxon>
        <taxon>Cytophagia</taxon>
        <taxon>Cytophagales</taxon>
        <taxon>Hymenobacteraceae</taxon>
        <taxon>Hymenobacter</taxon>
    </lineage>
</organism>
<feature type="transmembrane region" description="Helical" evidence="10">
    <location>
        <begin position="28"/>
        <end position="48"/>
    </location>
</feature>
<dbReference type="RefSeq" id="WP_086595907.1">
    <property type="nucleotide sequence ID" value="NZ_MTSE01000013.1"/>
</dbReference>